<name>X6LYQ4_RETFI</name>
<dbReference type="Proteomes" id="UP000023152">
    <property type="component" value="Unassembled WGS sequence"/>
</dbReference>
<comment type="caution">
    <text evidence="1">The sequence shown here is derived from an EMBL/GenBank/DDBJ whole genome shotgun (WGS) entry which is preliminary data.</text>
</comment>
<evidence type="ECO:0000313" key="2">
    <source>
        <dbReference type="Proteomes" id="UP000023152"/>
    </source>
</evidence>
<dbReference type="AlphaFoldDB" id="X6LYQ4"/>
<feature type="non-terminal residue" evidence="1">
    <location>
        <position position="1"/>
    </location>
</feature>
<accession>X6LYQ4</accession>
<sequence>VGVIETLITIKKLTFQELLRQSYYCLKQIDFEKINKDNLKLQLVDNDDNVVESDEDVKKEIYTDKSIFKITWVPIIIGKTKTVKNAMVIMVAISEYTDNETRGNLPLSFFKTKNGLQNKITFRSISSQI</sequence>
<reference evidence="1 2" key="1">
    <citation type="journal article" date="2013" name="Curr. Biol.">
        <title>The Genome of the Foraminiferan Reticulomyxa filosa.</title>
        <authorList>
            <person name="Glockner G."/>
            <person name="Hulsmann N."/>
            <person name="Schleicher M."/>
            <person name="Noegel A.A."/>
            <person name="Eichinger L."/>
            <person name="Gallinger C."/>
            <person name="Pawlowski J."/>
            <person name="Sierra R."/>
            <person name="Euteneuer U."/>
            <person name="Pillet L."/>
            <person name="Moustafa A."/>
            <person name="Platzer M."/>
            <person name="Groth M."/>
            <person name="Szafranski K."/>
            <person name="Schliwa M."/>
        </authorList>
    </citation>
    <scope>NUCLEOTIDE SEQUENCE [LARGE SCALE GENOMIC DNA]</scope>
</reference>
<evidence type="ECO:0000313" key="1">
    <source>
        <dbReference type="EMBL" id="ETO07053.1"/>
    </source>
</evidence>
<protein>
    <submittedName>
        <fullName evidence="1">Uncharacterized protein</fullName>
    </submittedName>
</protein>
<keyword evidence="2" id="KW-1185">Reference proteome</keyword>
<gene>
    <name evidence="1" type="ORF">RFI_30339</name>
</gene>
<proteinExistence type="predicted"/>
<dbReference type="EMBL" id="ASPP01026553">
    <property type="protein sequence ID" value="ETO07053.1"/>
    <property type="molecule type" value="Genomic_DNA"/>
</dbReference>
<organism evidence="1 2">
    <name type="scientific">Reticulomyxa filosa</name>
    <dbReference type="NCBI Taxonomy" id="46433"/>
    <lineage>
        <taxon>Eukaryota</taxon>
        <taxon>Sar</taxon>
        <taxon>Rhizaria</taxon>
        <taxon>Retaria</taxon>
        <taxon>Foraminifera</taxon>
        <taxon>Monothalamids</taxon>
        <taxon>Reticulomyxidae</taxon>
        <taxon>Reticulomyxa</taxon>
    </lineage>
</organism>